<keyword evidence="1" id="KW-1185">Reference proteome</keyword>
<sequence length="47" mass="5371">MNGMQHSVTDVSSEWSVDMVTPLHTLLSQGHRVQLFNRIDNVCRLMS</sequence>
<organism evidence="1 2">
    <name type="scientific">Angiostrongylus cantonensis</name>
    <name type="common">Rat lungworm</name>
    <dbReference type="NCBI Taxonomy" id="6313"/>
    <lineage>
        <taxon>Eukaryota</taxon>
        <taxon>Metazoa</taxon>
        <taxon>Ecdysozoa</taxon>
        <taxon>Nematoda</taxon>
        <taxon>Chromadorea</taxon>
        <taxon>Rhabditida</taxon>
        <taxon>Rhabditina</taxon>
        <taxon>Rhabditomorpha</taxon>
        <taxon>Strongyloidea</taxon>
        <taxon>Metastrongylidae</taxon>
        <taxon>Angiostrongylus</taxon>
    </lineage>
</organism>
<dbReference type="Proteomes" id="UP000035642">
    <property type="component" value="Unassembled WGS sequence"/>
</dbReference>
<evidence type="ECO:0000313" key="2">
    <source>
        <dbReference type="WBParaSite" id="ACAC_0000525001-mRNA-1"/>
    </source>
</evidence>
<reference evidence="1" key="1">
    <citation type="submission" date="2012-09" db="EMBL/GenBank/DDBJ databases">
        <authorList>
            <person name="Martin A.A."/>
        </authorList>
    </citation>
    <scope>NUCLEOTIDE SEQUENCE</scope>
</reference>
<proteinExistence type="predicted"/>
<name>A0A0K0D5A5_ANGCA</name>
<accession>A0A0K0D5A5</accession>
<protein>
    <submittedName>
        <fullName evidence="2">Transposase</fullName>
    </submittedName>
</protein>
<dbReference type="WBParaSite" id="ACAC_0000525001-mRNA-1">
    <property type="protein sequence ID" value="ACAC_0000525001-mRNA-1"/>
    <property type="gene ID" value="ACAC_0000525001"/>
</dbReference>
<reference evidence="2" key="2">
    <citation type="submission" date="2017-02" db="UniProtKB">
        <authorList>
            <consortium name="WormBaseParasite"/>
        </authorList>
    </citation>
    <scope>IDENTIFICATION</scope>
</reference>
<dbReference type="AlphaFoldDB" id="A0A0K0D5A5"/>
<evidence type="ECO:0000313" key="1">
    <source>
        <dbReference type="Proteomes" id="UP000035642"/>
    </source>
</evidence>